<dbReference type="SUPFAM" id="SSF51197">
    <property type="entry name" value="Clavaminate synthase-like"/>
    <property type="match status" value="1"/>
</dbReference>
<dbReference type="Pfam" id="PF02668">
    <property type="entry name" value="TauD"/>
    <property type="match status" value="1"/>
</dbReference>
<comment type="caution">
    <text evidence="3">The sequence shown here is derived from an EMBL/GenBank/DDBJ whole genome shotgun (WGS) entry which is preliminary data.</text>
</comment>
<dbReference type="Pfam" id="PF05141">
    <property type="entry name" value="DIT1_PvcA"/>
    <property type="match status" value="1"/>
</dbReference>
<dbReference type="PANTHER" id="PTHR37285">
    <property type="entry name" value="SPORE WALL MATURATION PROTEIN DIT1"/>
    <property type="match status" value="1"/>
</dbReference>
<dbReference type="GO" id="GO:0016706">
    <property type="term" value="F:2-oxoglutarate-dependent dioxygenase activity"/>
    <property type="evidence" value="ECO:0007669"/>
    <property type="project" value="UniProtKB-ARBA"/>
</dbReference>
<dbReference type="PANTHER" id="PTHR37285:SF5">
    <property type="entry name" value="SPORE WALL MATURATION PROTEIN DIT1"/>
    <property type="match status" value="1"/>
</dbReference>
<evidence type="ECO:0000259" key="2">
    <source>
        <dbReference type="Pfam" id="PF02668"/>
    </source>
</evidence>
<accession>A0A854A436</accession>
<gene>
    <name evidence="3" type="ORF">BOH74_00320</name>
</gene>
<evidence type="ECO:0000256" key="1">
    <source>
        <dbReference type="ARBA" id="ARBA00023002"/>
    </source>
</evidence>
<dbReference type="EMBL" id="MPJD01000001">
    <property type="protein sequence ID" value="OKA29252.1"/>
    <property type="molecule type" value="Genomic_DNA"/>
</dbReference>
<protein>
    <recommendedName>
        <fullName evidence="2">TauD/TfdA-like domain-containing protein</fullName>
    </recommendedName>
</protein>
<name>A0A854A436_9PSED</name>
<proteinExistence type="predicted"/>
<keyword evidence="1" id="KW-0560">Oxidoreductase</keyword>
<dbReference type="AlphaFoldDB" id="A0A854A436"/>
<dbReference type="InterPro" id="IPR003819">
    <property type="entry name" value="TauD/TfdA-like"/>
</dbReference>
<dbReference type="InterPro" id="IPR007817">
    <property type="entry name" value="Isocyanide_synthase_DIT1"/>
</dbReference>
<dbReference type="Proteomes" id="UP000185990">
    <property type="component" value="Unassembled WGS sequence"/>
</dbReference>
<dbReference type="RefSeq" id="WP_073508670.1">
    <property type="nucleotide sequence ID" value="NZ_MPJD01000001.1"/>
</dbReference>
<evidence type="ECO:0000313" key="3">
    <source>
        <dbReference type="EMBL" id="OKA29252.1"/>
    </source>
</evidence>
<reference evidence="3 4" key="1">
    <citation type="submission" date="2016-11" db="EMBL/GenBank/DDBJ databases">
        <title>Draft genome of Pseudomonas versuta A4R1.12.</title>
        <authorList>
            <person name="See-Too W.-S."/>
        </authorList>
    </citation>
    <scope>NUCLEOTIDE SEQUENCE [LARGE SCALE GENOMIC DNA]</scope>
    <source>
        <strain evidence="3 4">A4R1.12</strain>
    </source>
</reference>
<evidence type="ECO:0000313" key="4">
    <source>
        <dbReference type="Proteomes" id="UP000185990"/>
    </source>
</evidence>
<sequence>MNTCALETLSDTLFGILYETLLLNRKPSTYGATLLKQQVSKSVTDNEPLRFLLPAFPCKSISPEKCLSHRLDMAEWIAVKKIVSTIRTIEALYEPGVEFIIFSDFHTFSKYISVEPTRYYDYRKDLEAIVREFNCEGALHVKSLSDYEDFATYADDEQIEVLRTRYGDGAYENTLASMIATDSDTHKKYTALKKFMRDDQKLLIEGLSKTQRNNRVAEIARGMMIQGVALDRFLCKVFPLHIRLSIHHHPDDSAKHTVQFFDRGTFKTPWHNCMTFVASTGKYRAEKLRLAALREADSHSVIAPVYFDNRQWLLLDLPVSRPNAKEALKHITFSLRKSNCGLLIESADQGLDVSVFDNTAISHLLNEFGILIFRGFRPFADIDSLESWYSQRGDFLKWSFGATHIVKAEREGDSYSSSVTSEEALPFHWDMVSPPPYMGIDQSTHPYHTYTPKEFLLYCKSNETLEGGLSTLIDCTMAPLTLHGKTRKALRETTLSYRTRFSYFGGVERTYPLLMEAPGTKKEVLRWWQIWDEENHPGSVQFNYSRISQSSTYEDMTALELDLTEIATQSANHFTVEFKTGDITLINNHTMLHGRTAFKGHRELWRIQLQPEHRAKPQ</sequence>
<organism evidence="3 4">
    <name type="scientific">Pseudomonas versuta</name>
    <dbReference type="NCBI Taxonomy" id="1788301"/>
    <lineage>
        <taxon>Bacteria</taxon>
        <taxon>Pseudomonadati</taxon>
        <taxon>Pseudomonadota</taxon>
        <taxon>Gammaproteobacteria</taxon>
        <taxon>Pseudomonadales</taxon>
        <taxon>Pseudomonadaceae</taxon>
        <taxon>Pseudomonas</taxon>
    </lineage>
</organism>
<feature type="domain" description="TauD/TfdA-like" evidence="2">
    <location>
        <begin position="357"/>
        <end position="607"/>
    </location>
</feature>
<dbReference type="InterPro" id="IPR042098">
    <property type="entry name" value="TauD-like_sf"/>
</dbReference>
<dbReference type="Gene3D" id="3.60.130.10">
    <property type="entry name" value="Clavaminate synthase-like"/>
    <property type="match status" value="1"/>
</dbReference>